<dbReference type="PANTHER" id="PTHR21600">
    <property type="entry name" value="MITOCHONDRIAL RNA PSEUDOURIDINE SYNTHASE"/>
    <property type="match status" value="1"/>
</dbReference>
<dbReference type="InterPro" id="IPR006225">
    <property type="entry name" value="PsdUridine_synth_RluC/D"/>
</dbReference>
<dbReference type="InterPro" id="IPR050188">
    <property type="entry name" value="RluA_PseudoU_synthase"/>
</dbReference>
<dbReference type="SUPFAM" id="SSF55120">
    <property type="entry name" value="Pseudouridine synthase"/>
    <property type="match status" value="1"/>
</dbReference>
<dbReference type="Pfam" id="PF00849">
    <property type="entry name" value="PseudoU_synth_2"/>
    <property type="match status" value="1"/>
</dbReference>
<dbReference type="NCBIfam" id="TIGR00005">
    <property type="entry name" value="rluA_subfam"/>
    <property type="match status" value="1"/>
</dbReference>
<keyword evidence="2 5" id="KW-0413">Isomerase</keyword>
<keyword evidence="7" id="KW-0456">Lyase</keyword>
<proteinExistence type="inferred from homology"/>
<dbReference type="EMBL" id="CP018477">
    <property type="protein sequence ID" value="ASV72711.1"/>
    <property type="molecule type" value="Genomic_DNA"/>
</dbReference>
<evidence type="ECO:0000256" key="5">
    <source>
        <dbReference type="RuleBase" id="RU362028"/>
    </source>
</evidence>
<comment type="function">
    <text evidence="5">Responsible for synthesis of pseudouridine from uracil.</text>
</comment>
<dbReference type="PROSITE" id="PS50889">
    <property type="entry name" value="S4"/>
    <property type="match status" value="1"/>
</dbReference>
<feature type="active site" evidence="3">
    <location>
        <position position="153"/>
    </location>
</feature>
<evidence type="ECO:0000256" key="4">
    <source>
        <dbReference type="PROSITE-ProRule" id="PRU00182"/>
    </source>
</evidence>
<dbReference type="PANTHER" id="PTHR21600:SF87">
    <property type="entry name" value="RNA PSEUDOURIDYLATE SYNTHASE DOMAIN-CONTAINING PROTEIN 1"/>
    <property type="match status" value="1"/>
</dbReference>
<evidence type="ECO:0000256" key="1">
    <source>
        <dbReference type="ARBA" id="ARBA00010876"/>
    </source>
</evidence>
<dbReference type="CDD" id="cd00165">
    <property type="entry name" value="S4"/>
    <property type="match status" value="1"/>
</dbReference>
<gene>
    <name evidence="7" type="ORF">THTE_0109</name>
</gene>
<keyword evidence="8" id="KW-1185">Reference proteome</keyword>
<dbReference type="SUPFAM" id="SSF55174">
    <property type="entry name" value="Alpha-L RNA-binding motif"/>
    <property type="match status" value="1"/>
</dbReference>
<protein>
    <recommendedName>
        <fullName evidence="5">Pseudouridine synthase</fullName>
        <ecNumber evidence="5">5.4.99.-</ecNumber>
    </recommendedName>
</protein>
<feature type="domain" description="Pseudouridine synthase RsuA/RluA-like" evidence="6">
    <location>
        <begin position="89"/>
        <end position="256"/>
    </location>
</feature>
<evidence type="ECO:0000256" key="2">
    <source>
        <dbReference type="ARBA" id="ARBA00023235"/>
    </source>
</evidence>
<evidence type="ECO:0000313" key="8">
    <source>
        <dbReference type="Proteomes" id="UP000215086"/>
    </source>
</evidence>
<accession>A0A286R9T0</accession>
<comment type="similarity">
    <text evidence="1 5">Belongs to the pseudouridine synthase RluA family.</text>
</comment>
<dbReference type="KEGG" id="ttf:THTE_0109"/>
<name>A0A286R9T0_9BACT</name>
<dbReference type="InterPro" id="IPR036986">
    <property type="entry name" value="S4_RNA-bd_sf"/>
</dbReference>
<evidence type="ECO:0000256" key="3">
    <source>
        <dbReference type="PIRSR" id="PIRSR606225-1"/>
    </source>
</evidence>
<dbReference type="GO" id="GO:0000455">
    <property type="term" value="P:enzyme-directed rRNA pseudouridine synthesis"/>
    <property type="evidence" value="ECO:0007669"/>
    <property type="project" value="TreeGrafter"/>
</dbReference>
<dbReference type="InterPro" id="IPR006145">
    <property type="entry name" value="PsdUridine_synth_RsuA/RluA"/>
</dbReference>
<dbReference type="EC" id="5.4.99.-" evidence="5"/>
<organism evidence="7 8">
    <name type="scientific">Thermogutta terrifontis</name>
    <dbReference type="NCBI Taxonomy" id="1331910"/>
    <lineage>
        <taxon>Bacteria</taxon>
        <taxon>Pseudomonadati</taxon>
        <taxon>Planctomycetota</taxon>
        <taxon>Planctomycetia</taxon>
        <taxon>Pirellulales</taxon>
        <taxon>Thermoguttaceae</taxon>
        <taxon>Thermogutta</taxon>
    </lineage>
</organism>
<dbReference type="PROSITE" id="PS01129">
    <property type="entry name" value="PSI_RLU"/>
    <property type="match status" value="1"/>
</dbReference>
<dbReference type="Proteomes" id="UP000215086">
    <property type="component" value="Chromosome"/>
</dbReference>
<dbReference type="GO" id="GO:0003723">
    <property type="term" value="F:RNA binding"/>
    <property type="evidence" value="ECO:0007669"/>
    <property type="project" value="UniProtKB-KW"/>
</dbReference>
<dbReference type="RefSeq" id="WP_095413563.1">
    <property type="nucleotide sequence ID" value="NZ_CP018477.1"/>
</dbReference>
<dbReference type="Gene3D" id="3.10.290.10">
    <property type="entry name" value="RNA-binding S4 domain"/>
    <property type="match status" value="1"/>
</dbReference>
<dbReference type="InterPro" id="IPR006224">
    <property type="entry name" value="PsdUridine_synth_RluA-like_CS"/>
</dbReference>
<dbReference type="InterPro" id="IPR020103">
    <property type="entry name" value="PsdUridine_synth_cat_dom_sf"/>
</dbReference>
<dbReference type="GO" id="GO:0016829">
    <property type="term" value="F:lyase activity"/>
    <property type="evidence" value="ECO:0007669"/>
    <property type="project" value="UniProtKB-KW"/>
</dbReference>
<evidence type="ECO:0000259" key="6">
    <source>
        <dbReference type="Pfam" id="PF00849"/>
    </source>
</evidence>
<dbReference type="OrthoDB" id="9784108at2"/>
<dbReference type="AlphaFoldDB" id="A0A286R9T0"/>
<dbReference type="CDD" id="cd02869">
    <property type="entry name" value="PseudoU_synth_RluA_like"/>
    <property type="match status" value="1"/>
</dbReference>
<dbReference type="Gene3D" id="3.30.2350.10">
    <property type="entry name" value="Pseudouridine synthase"/>
    <property type="match status" value="1"/>
</dbReference>
<sequence length="341" mass="38821">MHEFGERVFHVLPRQVDQTVAAALREWLPGVSWSRIKKLIAGRYVQVSGNLCLDPARRLKLQDVVKILPRPAQAPPTPHDVTVIYLDEHLVVVDKPPGMTTNRHRDELRASARRRQLQPTLDEVLPHIIAKIEGKKKRYKGVPPPVRAVHRLDRETSGLIVFARTGEAERGLMEQFRKHTTERKYLAIIHGYLPAQTIKSYLVRDRGDGRRGSTKNPNEGRIAITHVRPVERIGNYTLVECRLETGRTHQIRIHLAEAGHPVCGEKIYNRPLFGEPIPDHSGAPRLALAAVELGFIHPITKQPMKFEIPLPKDLTDFLHELRRRARQEKSSRAETKEPPSA</sequence>
<comment type="catalytic activity">
    <reaction evidence="5">
        <text>a uridine in RNA = a pseudouridine in RNA</text>
        <dbReference type="Rhea" id="RHEA:48348"/>
        <dbReference type="Rhea" id="RHEA-COMP:12068"/>
        <dbReference type="Rhea" id="RHEA-COMP:12069"/>
        <dbReference type="ChEBI" id="CHEBI:65314"/>
        <dbReference type="ChEBI" id="CHEBI:65315"/>
    </reaction>
</comment>
<evidence type="ECO:0000313" key="7">
    <source>
        <dbReference type="EMBL" id="ASV72711.1"/>
    </source>
</evidence>
<reference evidence="7 8" key="1">
    <citation type="journal article" name="Front. Microbiol.">
        <title>Sugar Metabolism of the First Thermophilic Planctomycete Thermogutta terrifontis: Comparative Genomic and Transcriptomic Approaches.</title>
        <authorList>
            <person name="Elcheninov A.G."/>
            <person name="Menzel P."/>
            <person name="Gudbergsdottir S.R."/>
            <person name="Slesarev A.I."/>
            <person name="Kadnikov V.V."/>
            <person name="Krogh A."/>
            <person name="Bonch-Osmolovskaya E.A."/>
            <person name="Peng X."/>
            <person name="Kublanov I.V."/>
        </authorList>
    </citation>
    <scope>NUCLEOTIDE SEQUENCE [LARGE SCALE GENOMIC DNA]</scope>
    <source>
        <strain evidence="7 8">R1</strain>
    </source>
</reference>
<dbReference type="GO" id="GO:0009982">
    <property type="term" value="F:pseudouridine synthase activity"/>
    <property type="evidence" value="ECO:0007669"/>
    <property type="project" value="InterPro"/>
</dbReference>
<dbReference type="GO" id="GO:0140098">
    <property type="term" value="F:catalytic activity, acting on RNA"/>
    <property type="evidence" value="ECO:0007669"/>
    <property type="project" value="UniProtKB-ARBA"/>
</dbReference>
<keyword evidence="4" id="KW-0694">RNA-binding</keyword>